<gene>
    <name evidence="1" type="ORF">E5162_10680</name>
</gene>
<name>A0A4S2H8G6_9PROT</name>
<accession>A0A4S2H8G6</accession>
<reference evidence="1 2" key="1">
    <citation type="journal article" date="2013" name="Int. J. Syst. Evol. Microbiol.">
        <title>Marinicauda pacifica gen. nov., sp. nov., a prosthecate alphaproteobacterium of the family Hyphomonadaceae isolated from deep seawater.</title>
        <authorList>
            <person name="Zhang X.Y."/>
            <person name="Li G.W."/>
            <person name="Wang C.S."/>
            <person name="Zhang Y.J."/>
            <person name="Xu X.W."/>
            <person name="Li H."/>
            <person name="Liu A."/>
            <person name="Liu C."/>
            <person name="Xie B.B."/>
            <person name="Qin Q.L."/>
            <person name="Xu Z."/>
            <person name="Chen X.L."/>
            <person name="Zhou B.C."/>
            <person name="Zhang Y.Z."/>
        </authorList>
    </citation>
    <scope>NUCLEOTIDE SEQUENCE [LARGE SCALE GENOMIC DNA]</scope>
    <source>
        <strain evidence="1 2">P-1 km-3</strain>
    </source>
</reference>
<dbReference type="OrthoDB" id="9947342at2"/>
<keyword evidence="2" id="KW-1185">Reference proteome</keyword>
<protein>
    <submittedName>
        <fullName evidence="1">Uncharacterized protein</fullName>
    </submittedName>
</protein>
<organism evidence="1 2">
    <name type="scientific">Marinicauda pacifica</name>
    <dbReference type="NCBI Taxonomy" id="1133559"/>
    <lineage>
        <taxon>Bacteria</taxon>
        <taxon>Pseudomonadati</taxon>
        <taxon>Pseudomonadota</taxon>
        <taxon>Alphaproteobacteria</taxon>
        <taxon>Maricaulales</taxon>
        <taxon>Maricaulaceae</taxon>
        <taxon>Marinicauda</taxon>
    </lineage>
</organism>
<evidence type="ECO:0000313" key="1">
    <source>
        <dbReference type="EMBL" id="TGY92125.1"/>
    </source>
</evidence>
<sequence length="67" mass="7564">MDAFEKALHEFVQRLERESDDFVFLQTERAGCGKKAVFEISTGREQTLTDCLDHVQGALHLPVSAQN</sequence>
<dbReference type="Proteomes" id="UP000305451">
    <property type="component" value="Unassembled WGS sequence"/>
</dbReference>
<proteinExistence type="predicted"/>
<comment type="caution">
    <text evidence="1">The sequence shown here is derived from an EMBL/GenBank/DDBJ whole genome shotgun (WGS) entry which is preliminary data.</text>
</comment>
<dbReference type="AlphaFoldDB" id="A0A4S2H8G6"/>
<dbReference type="RefSeq" id="WP_135945258.1">
    <property type="nucleotide sequence ID" value="NZ_BMEI01000003.1"/>
</dbReference>
<dbReference type="EMBL" id="SRXV01000003">
    <property type="protein sequence ID" value="TGY92125.1"/>
    <property type="molecule type" value="Genomic_DNA"/>
</dbReference>
<evidence type="ECO:0000313" key="2">
    <source>
        <dbReference type="Proteomes" id="UP000305451"/>
    </source>
</evidence>